<dbReference type="InterPro" id="IPR000425">
    <property type="entry name" value="MIP"/>
</dbReference>
<feature type="transmembrane region" description="Helical" evidence="8">
    <location>
        <begin position="41"/>
        <end position="61"/>
    </location>
</feature>
<dbReference type="InterPro" id="IPR022357">
    <property type="entry name" value="MIP_CS"/>
</dbReference>
<dbReference type="GO" id="GO:0015254">
    <property type="term" value="F:glycerol channel activity"/>
    <property type="evidence" value="ECO:0007669"/>
    <property type="project" value="TreeGrafter"/>
</dbReference>
<comment type="similarity">
    <text evidence="2 7">Belongs to the MIP/aquaporin (TC 1.A.8) family.</text>
</comment>
<dbReference type="InterPro" id="IPR050363">
    <property type="entry name" value="MIP/Aquaporin"/>
</dbReference>
<evidence type="ECO:0000256" key="1">
    <source>
        <dbReference type="ARBA" id="ARBA00004141"/>
    </source>
</evidence>
<comment type="subcellular location">
    <subcellularLocation>
        <location evidence="1">Membrane</location>
        <topology evidence="1">Multi-pass membrane protein</topology>
    </subcellularLocation>
</comment>
<comment type="caution">
    <text evidence="9">The sequence shown here is derived from an EMBL/GenBank/DDBJ whole genome shotgun (WGS) entry which is preliminary data.</text>
</comment>
<evidence type="ECO:0000313" key="9">
    <source>
        <dbReference type="EMBL" id="OJG35526.1"/>
    </source>
</evidence>
<protein>
    <submittedName>
        <fullName evidence="9">MIP family channel protein</fullName>
    </submittedName>
</protein>
<feature type="transmembrane region" description="Helical" evidence="8">
    <location>
        <begin position="133"/>
        <end position="158"/>
    </location>
</feature>
<dbReference type="PANTHER" id="PTHR43829:SF9">
    <property type="entry name" value="AQUAPORIN-9"/>
    <property type="match status" value="1"/>
</dbReference>
<dbReference type="InterPro" id="IPR023271">
    <property type="entry name" value="Aquaporin-like"/>
</dbReference>
<evidence type="ECO:0000256" key="4">
    <source>
        <dbReference type="ARBA" id="ARBA00022692"/>
    </source>
</evidence>
<gene>
    <name evidence="9" type="ORF">RV00_GL002711</name>
</gene>
<keyword evidence="5 8" id="KW-1133">Transmembrane helix</keyword>
<evidence type="ECO:0000256" key="2">
    <source>
        <dbReference type="ARBA" id="ARBA00006175"/>
    </source>
</evidence>
<accession>A0A1L8SU79</accession>
<dbReference type="STRING" id="319970.RV00_GL002711"/>
<dbReference type="Pfam" id="PF00230">
    <property type="entry name" value="MIP"/>
    <property type="match status" value="1"/>
</dbReference>
<reference evidence="9 10" key="1">
    <citation type="submission" date="2014-12" db="EMBL/GenBank/DDBJ databases">
        <title>Draft genome sequences of 29 type strains of Enterococci.</title>
        <authorList>
            <person name="Zhong Z."/>
            <person name="Sun Z."/>
            <person name="Liu W."/>
            <person name="Zhang W."/>
            <person name="Zhang H."/>
        </authorList>
    </citation>
    <scope>NUCLEOTIDE SEQUENCE [LARGE SCALE GENOMIC DNA]</scope>
    <source>
        <strain evidence="9 10">DSM 22802</strain>
    </source>
</reference>
<dbReference type="Proteomes" id="UP000183700">
    <property type="component" value="Unassembled WGS sequence"/>
</dbReference>
<keyword evidence="3 7" id="KW-0813">Transport</keyword>
<name>A0A1L8SU79_9ENTE</name>
<evidence type="ECO:0000256" key="5">
    <source>
        <dbReference type="ARBA" id="ARBA00022989"/>
    </source>
</evidence>
<feature type="transmembrane region" description="Helical" evidence="8">
    <location>
        <begin position="220"/>
        <end position="240"/>
    </location>
</feature>
<dbReference type="GO" id="GO:0005886">
    <property type="term" value="C:plasma membrane"/>
    <property type="evidence" value="ECO:0007669"/>
    <property type="project" value="TreeGrafter"/>
</dbReference>
<evidence type="ECO:0000256" key="8">
    <source>
        <dbReference type="SAM" id="Phobius"/>
    </source>
</evidence>
<feature type="transmembrane region" description="Helical" evidence="8">
    <location>
        <begin position="15"/>
        <end position="34"/>
    </location>
</feature>
<sequence>MSMDTSMMTQVVGEIIGTMVLVLLGDGVVAGVSLRKTKAEGAGWIAITLGWGAAVTIGAYAAGYMSFAHLNPAVTIGMAIAGKIGWDMVVPYILGQMIGAIIGAILVFIHYYPHWKETKDQAAILGVFSTGPAIRSLGANLISEIIGTFVLVFALLTFGMSKFGDGLNPMAVGILILVIGLSLGGTTGYAINPARDLGPRIAHAFLPIPGKGDSDWGYSWVPVVGPIIGGIIAALLFMALPI</sequence>
<evidence type="ECO:0000256" key="3">
    <source>
        <dbReference type="ARBA" id="ARBA00022448"/>
    </source>
</evidence>
<dbReference type="PRINTS" id="PR00783">
    <property type="entry name" value="MINTRINSICP"/>
</dbReference>
<proteinExistence type="inferred from homology"/>
<keyword evidence="4 7" id="KW-0812">Transmembrane</keyword>
<evidence type="ECO:0000256" key="6">
    <source>
        <dbReference type="ARBA" id="ARBA00023136"/>
    </source>
</evidence>
<feature type="transmembrane region" description="Helical" evidence="8">
    <location>
        <begin position="93"/>
        <end position="113"/>
    </location>
</feature>
<dbReference type="PANTHER" id="PTHR43829">
    <property type="entry name" value="AQUAPORIN OR AQUAGLYCEROPORIN RELATED"/>
    <property type="match status" value="1"/>
</dbReference>
<keyword evidence="10" id="KW-1185">Reference proteome</keyword>
<evidence type="ECO:0000313" key="10">
    <source>
        <dbReference type="Proteomes" id="UP000183700"/>
    </source>
</evidence>
<dbReference type="Gene3D" id="1.20.1080.10">
    <property type="entry name" value="Glycerol uptake facilitator protein"/>
    <property type="match status" value="1"/>
</dbReference>
<dbReference type="PROSITE" id="PS00221">
    <property type="entry name" value="MIP"/>
    <property type="match status" value="1"/>
</dbReference>
<dbReference type="EMBL" id="JXKM01000006">
    <property type="protein sequence ID" value="OJG35526.1"/>
    <property type="molecule type" value="Genomic_DNA"/>
</dbReference>
<evidence type="ECO:0000256" key="7">
    <source>
        <dbReference type="RuleBase" id="RU000477"/>
    </source>
</evidence>
<organism evidence="9 10">
    <name type="scientific">Enterococcus devriesei</name>
    <dbReference type="NCBI Taxonomy" id="319970"/>
    <lineage>
        <taxon>Bacteria</taxon>
        <taxon>Bacillati</taxon>
        <taxon>Bacillota</taxon>
        <taxon>Bacilli</taxon>
        <taxon>Lactobacillales</taxon>
        <taxon>Enterococcaceae</taxon>
        <taxon>Enterococcus</taxon>
    </lineage>
</organism>
<dbReference type="SUPFAM" id="SSF81338">
    <property type="entry name" value="Aquaporin-like"/>
    <property type="match status" value="1"/>
</dbReference>
<feature type="transmembrane region" description="Helical" evidence="8">
    <location>
        <begin position="170"/>
        <end position="191"/>
    </location>
</feature>
<dbReference type="AlphaFoldDB" id="A0A1L8SU79"/>
<keyword evidence="6 8" id="KW-0472">Membrane</keyword>
<dbReference type="NCBIfam" id="TIGR00861">
    <property type="entry name" value="MIP"/>
    <property type="match status" value="1"/>
</dbReference>